<name>A0A554S787_9ACTN</name>
<organism evidence="3 4">
    <name type="scientific">Aeromicrobium piscarium</name>
    <dbReference type="NCBI Taxonomy" id="2590901"/>
    <lineage>
        <taxon>Bacteria</taxon>
        <taxon>Bacillati</taxon>
        <taxon>Actinomycetota</taxon>
        <taxon>Actinomycetes</taxon>
        <taxon>Propionibacteriales</taxon>
        <taxon>Nocardioidaceae</taxon>
        <taxon>Aeromicrobium</taxon>
    </lineage>
</organism>
<feature type="domain" description="VanZ-like" evidence="2">
    <location>
        <begin position="16"/>
        <end position="133"/>
    </location>
</feature>
<proteinExistence type="predicted"/>
<dbReference type="InterPro" id="IPR006976">
    <property type="entry name" value="VanZ-like"/>
</dbReference>
<dbReference type="PANTHER" id="PTHR28008">
    <property type="entry name" value="DOMAIN PROTEIN, PUTATIVE (AFU_ORTHOLOGUE AFUA_3G10980)-RELATED"/>
    <property type="match status" value="1"/>
</dbReference>
<sequence length="141" mass="14889">MRRAFRLLPLVVGATYLAALVLIAWWPTHVDAGLGVVDWPLTRALAAVLGISASSAYAVIEVAANVALFVPLGLLVSWRFPGWRWWGVVLVGALVSVVIEVVQAVAPLDRTASVTDVLANTGGAALGALAVRWAAGRRLVR</sequence>
<dbReference type="Pfam" id="PF04892">
    <property type="entry name" value="VanZ"/>
    <property type="match status" value="1"/>
</dbReference>
<evidence type="ECO:0000313" key="3">
    <source>
        <dbReference type="EMBL" id="TSD62220.1"/>
    </source>
</evidence>
<feature type="transmembrane region" description="Helical" evidence="1">
    <location>
        <begin position="83"/>
        <end position="105"/>
    </location>
</feature>
<evidence type="ECO:0000259" key="2">
    <source>
        <dbReference type="Pfam" id="PF04892"/>
    </source>
</evidence>
<protein>
    <submittedName>
        <fullName evidence="3">VanZ family protein</fullName>
    </submittedName>
</protein>
<keyword evidence="4" id="KW-1185">Reference proteome</keyword>
<keyword evidence="1" id="KW-1133">Transmembrane helix</keyword>
<comment type="caution">
    <text evidence="3">The sequence shown here is derived from an EMBL/GenBank/DDBJ whole genome shotgun (WGS) entry which is preliminary data.</text>
</comment>
<evidence type="ECO:0000256" key="1">
    <source>
        <dbReference type="SAM" id="Phobius"/>
    </source>
</evidence>
<dbReference type="OrthoDB" id="3748722at2"/>
<dbReference type="EMBL" id="VLNT01000010">
    <property type="protein sequence ID" value="TSD62220.1"/>
    <property type="molecule type" value="Genomic_DNA"/>
</dbReference>
<dbReference type="PANTHER" id="PTHR28008:SF1">
    <property type="entry name" value="DOMAIN PROTEIN, PUTATIVE (AFU_ORTHOLOGUE AFUA_3G10980)-RELATED"/>
    <property type="match status" value="1"/>
</dbReference>
<feature type="transmembrane region" description="Helical" evidence="1">
    <location>
        <begin position="46"/>
        <end position="76"/>
    </location>
</feature>
<dbReference type="RefSeq" id="WP_143913935.1">
    <property type="nucleotide sequence ID" value="NZ_VLNT01000010.1"/>
</dbReference>
<feature type="transmembrane region" description="Helical" evidence="1">
    <location>
        <begin position="7"/>
        <end position="26"/>
    </location>
</feature>
<evidence type="ECO:0000313" key="4">
    <source>
        <dbReference type="Proteomes" id="UP000316988"/>
    </source>
</evidence>
<accession>A0A554S787</accession>
<keyword evidence="1" id="KW-0812">Transmembrane</keyword>
<feature type="transmembrane region" description="Helical" evidence="1">
    <location>
        <begin position="117"/>
        <end position="135"/>
    </location>
</feature>
<gene>
    <name evidence="3" type="ORF">FNM00_12780</name>
</gene>
<dbReference type="AlphaFoldDB" id="A0A554S787"/>
<reference evidence="3 4" key="1">
    <citation type="submission" date="2019-07" db="EMBL/GenBank/DDBJ databases">
        <authorList>
            <person name="Zhao L.H."/>
        </authorList>
    </citation>
    <scope>NUCLEOTIDE SEQUENCE [LARGE SCALE GENOMIC DNA]</scope>
    <source>
        <strain evidence="3 4">Co35</strain>
    </source>
</reference>
<keyword evidence="1" id="KW-0472">Membrane</keyword>
<dbReference type="Proteomes" id="UP000316988">
    <property type="component" value="Unassembled WGS sequence"/>
</dbReference>